<protein>
    <recommendedName>
        <fullName evidence="13">Mitochondrial thiamine pyrophosphate carrier 1</fullName>
    </recommendedName>
</protein>
<dbReference type="InterPro" id="IPR018108">
    <property type="entry name" value="MCP_transmembrane"/>
</dbReference>
<evidence type="ECO:0000256" key="4">
    <source>
        <dbReference type="ARBA" id="ARBA00022692"/>
    </source>
</evidence>
<reference evidence="11 12" key="1">
    <citation type="journal article" date="2023" name="IMA Fungus">
        <title>Comparative genomic study of the Penicillium genus elucidates a diverse pangenome and 15 lateral gene transfer events.</title>
        <authorList>
            <person name="Petersen C."/>
            <person name="Sorensen T."/>
            <person name="Nielsen M.R."/>
            <person name="Sondergaard T.E."/>
            <person name="Sorensen J.L."/>
            <person name="Fitzpatrick D.A."/>
            <person name="Frisvad J.C."/>
            <person name="Nielsen K.L."/>
        </authorList>
    </citation>
    <scope>NUCLEOTIDE SEQUENCE [LARGE SCALE GENOMIC DNA]</scope>
    <source>
        <strain evidence="11 12">IBT 35679</strain>
    </source>
</reference>
<dbReference type="PANTHER" id="PTHR45667">
    <property type="entry name" value="S-ADENOSYLMETHIONINE MITOCHONDRIAL CARRIER PROTEIN"/>
    <property type="match status" value="1"/>
</dbReference>
<gene>
    <name evidence="11" type="ORF">N7494_004352</name>
</gene>
<comment type="subcellular location">
    <subcellularLocation>
        <location evidence="1">Membrane</location>
        <topology evidence="1">Multi-pass membrane protein</topology>
    </subcellularLocation>
</comment>
<evidence type="ECO:0000256" key="6">
    <source>
        <dbReference type="ARBA" id="ARBA00022792"/>
    </source>
</evidence>
<comment type="similarity">
    <text evidence="2 10">Belongs to the mitochondrial carrier (TC 2.A.29) family.</text>
</comment>
<keyword evidence="5" id="KW-0677">Repeat</keyword>
<keyword evidence="8 9" id="KW-0472">Membrane</keyword>
<evidence type="ECO:0000256" key="1">
    <source>
        <dbReference type="ARBA" id="ARBA00004141"/>
    </source>
</evidence>
<evidence type="ECO:0008006" key="13">
    <source>
        <dbReference type="Google" id="ProtNLM"/>
    </source>
</evidence>
<feature type="repeat" description="Solcar" evidence="9">
    <location>
        <begin position="117"/>
        <end position="219"/>
    </location>
</feature>
<evidence type="ECO:0000256" key="2">
    <source>
        <dbReference type="ARBA" id="ARBA00006375"/>
    </source>
</evidence>
<evidence type="ECO:0000256" key="8">
    <source>
        <dbReference type="ARBA" id="ARBA00023136"/>
    </source>
</evidence>
<sequence>MYNTHTDIWIAGAFAAVSVDFLVYPFDTLKTRIQSPNYERVFKDVRTGAVKRNVLFRGLYQGVWSVVFSTIPSSGAFFTTYEAVKYAFYNSSTNIGSESQSQNSRSTIRLPFAHSIPTPIIHAIASSSAEMVSCLILTPAEVLKQNAQMVNSSQGQPGADSRHASTDKYIKQNTSAMRQVLTRFKAHPWRLWSGYTALVGRNLPFTGLQFPLFEFTRTRITDWRRRKREGRPQGRNNSEHSLSQREALIERAGLTGLAAGISGTFSSFVTTPIDVVKTRVMLSATDDVSRSEGGQRQNKAPKKSTLTVGKEIFRKEGTRGLFKGGAIRSVWTAVSMSLYLGLYEGGRTFLENRRKEMEGVGGARNEDGDAIV</sequence>
<evidence type="ECO:0000256" key="9">
    <source>
        <dbReference type="PROSITE-ProRule" id="PRU00282"/>
    </source>
</evidence>
<comment type="caution">
    <text evidence="11">The sequence shown here is derived from an EMBL/GenBank/DDBJ whole genome shotgun (WGS) entry which is preliminary data.</text>
</comment>
<keyword evidence="6" id="KW-0999">Mitochondrion inner membrane</keyword>
<keyword evidence="3 10" id="KW-0813">Transport</keyword>
<proteinExistence type="inferred from homology"/>
<keyword evidence="6" id="KW-0496">Mitochondrion</keyword>
<name>A0AAD6D0P3_9EURO</name>
<feature type="repeat" description="Solcar" evidence="9">
    <location>
        <begin position="3"/>
        <end position="87"/>
    </location>
</feature>
<evidence type="ECO:0000256" key="3">
    <source>
        <dbReference type="ARBA" id="ARBA00022448"/>
    </source>
</evidence>
<evidence type="ECO:0000256" key="10">
    <source>
        <dbReference type="RuleBase" id="RU000488"/>
    </source>
</evidence>
<keyword evidence="4 9" id="KW-0812">Transmembrane</keyword>
<dbReference type="GO" id="GO:0016020">
    <property type="term" value="C:membrane"/>
    <property type="evidence" value="ECO:0007669"/>
    <property type="project" value="UniProtKB-SubCell"/>
</dbReference>
<evidence type="ECO:0000256" key="5">
    <source>
        <dbReference type="ARBA" id="ARBA00022737"/>
    </source>
</evidence>
<keyword evidence="7" id="KW-1133">Transmembrane helix</keyword>
<dbReference type="Gene3D" id="1.50.40.10">
    <property type="entry name" value="Mitochondrial carrier domain"/>
    <property type="match status" value="1"/>
</dbReference>
<accession>A0AAD6D0P3</accession>
<evidence type="ECO:0000313" key="12">
    <source>
        <dbReference type="Proteomes" id="UP001220324"/>
    </source>
</evidence>
<dbReference type="Pfam" id="PF00153">
    <property type="entry name" value="Mito_carr"/>
    <property type="match status" value="3"/>
</dbReference>
<dbReference type="SUPFAM" id="SSF103506">
    <property type="entry name" value="Mitochondrial carrier"/>
    <property type="match status" value="1"/>
</dbReference>
<evidence type="ECO:0000313" key="11">
    <source>
        <dbReference type="EMBL" id="KAJ5546767.1"/>
    </source>
</evidence>
<dbReference type="EMBL" id="JAQIZZ010000003">
    <property type="protein sequence ID" value="KAJ5546767.1"/>
    <property type="molecule type" value="Genomic_DNA"/>
</dbReference>
<dbReference type="InterPro" id="IPR023395">
    <property type="entry name" value="MCP_dom_sf"/>
</dbReference>
<evidence type="ECO:0000256" key="7">
    <source>
        <dbReference type="ARBA" id="ARBA00022989"/>
    </source>
</evidence>
<dbReference type="Proteomes" id="UP001220324">
    <property type="component" value="Unassembled WGS sequence"/>
</dbReference>
<dbReference type="AlphaFoldDB" id="A0AAD6D0P3"/>
<dbReference type="PROSITE" id="PS50920">
    <property type="entry name" value="SOLCAR"/>
    <property type="match status" value="3"/>
</dbReference>
<feature type="repeat" description="Solcar" evidence="9">
    <location>
        <begin position="250"/>
        <end position="349"/>
    </location>
</feature>
<keyword evidence="12" id="KW-1185">Reference proteome</keyword>
<organism evidence="11 12">
    <name type="scientific">Penicillium frequentans</name>
    <dbReference type="NCBI Taxonomy" id="3151616"/>
    <lineage>
        <taxon>Eukaryota</taxon>
        <taxon>Fungi</taxon>
        <taxon>Dikarya</taxon>
        <taxon>Ascomycota</taxon>
        <taxon>Pezizomycotina</taxon>
        <taxon>Eurotiomycetes</taxon>
        <taxon>Eurotiomycetidae</taxon>
        <taxon>Eurotiales</taxon>
        <taxon>Aspergillaceae</taxon>
        <taxon>Penicillium</taxon>
    </lineage>
</organism>